<feature type="domain" description="Peptidase M1 membrane alanine aminopeptidase" evidence="14">
    <location>
        <begin position="317"/>
        <end position="463"/>
    </location>
</feature>
<keyword evidence="9 13" id="KW-0732">Signal</keyword>
<dbReference type="GO" id="GO:0070006">
    <property type="term" value="F:metalloaminopeptidase activity"/>
    <property type="evidence" value="ECO:0007669"/>
    <property type="project" value="TreeGrafter"/>
</dbReference>
<dbReference type="GO" id="GO:0008270">
    <property type="term" value="F:zinc ion binding"/>
    <property type="evidence" value="ECO:0007669"/>
    <property type="project" value="InterPro"/>
</dbReference>
<evidence type="ECO:0000256" key="11">
    <source>
        <dbReference type="ARBA" id="ARBA00022833"/>
    </source>
</evidence>
<dbReference type="GO" id="GO:0043171">
    <property type="term" value="P:peptide catabolic process"/>
    <property type="evidence" value="ECO:0007669"/>
    <property type="project" value="TreeGrafter"/>
</dbReference>
<evidence type="ECO:0000256" key="13">
    <source>
        <dbReference type="SAM" id="SignalP"/>
    </source>
</evidence>
<comment type="similarity">
    <text evidence="3">Belongs to the peptidase M1 family.</text>
</comment>
<dbReference type="NCBIfam" id="TIGR04183">
    <property type="entry name" value="Por_Secre_tail"/>
    <property type="match status" value="1"/>
</dbReference>
<evidence type="ECO:0000256" key="10">
    <source>
        <dbReference type="ARBA" id="ARBA00022801"/>
    </source>
</evidence>
<keyword evidence="6" id="KW-0031">Aminopeptidase</keyword>
<dbReference type="Gene3D" id="1.10.390.10">
    <property type="entry name" value="Neutral Protease Domain 2"/>
    <property type="match status" value="1"/>
</dbReference>
<comment type="cofactor">
    <cofactor evidence="2">
        <name>Zn(2+)</name>
        <dbReference type="ChEBI" id="CHEBI:29105"/>
    </cofactor>
</comment>
<evidence type="ECO:0000256" key="3">
    <source>
        <dbReference type="ARBA" id="ARBA00010136"/>
    </source>
</evidence>
<evidence type="ECO:0000256" key="6">
    <source>
        <dbReference type="ARBA" id="ARBA00022438"/>
    </source>
</evidence>
<dbReference type="CDD" id="cd09603">
    <property type="entry name" value="M1_APN_like"/>
    <property type="match status" value="1"/>
</dbReference>
<evidence type="ECO:0000313" key="17">
    <source>
        <dbReference type="Proteomes" id="UP000247345"/>
    </source>
</evidence>
<dbReference type="RefSeq" id="WP_105049797.1">
    <property type="nucleotide sequence ID" value="NZ_CP150661.1"/>
</dbReference>
<dbReference type="GO" id="GO:0005737">
    <property type="term" value="C:cytoplasm"/>
    <property type="evidence" value="ECO:0007669"/>
    <property type="project" value="TreeGrafter"/>
</dbReference>
<evidence type="ECO:0000256" key="1">
    <source>
        <dbReference type="ARBA" id="ARBA00000098"/>
    </source>
</evidence>
<dbReference type="EC" id="3.4.11.2" evidence="4"/>
<evidence type="ECO:0000256" key="2">
    <source>
        <dbReference type="ARBA" id="ARBA00001947"/>
    </source>
</evidence>
<keyword evidence="17" id="KW-1185">Reference proteome</keyword>
<evidence type="ECO:0000259" key="15">
    <source>
        <dbReference type="Pfam" id="PF18962"/>
    </source>
</evidence>
<dbReference type="OrthoDB" id="100605at2"/>
<dbReference type="InterPro" id="IPR001930">
    <property type="entry name" value="Peptidase_M1"/>
</dbReference>
<evidence type="ECO:0000256" key="9">
    <source>
        <dbReference type="ARBA" id="ARBA00022729"/>
    </source>
</evidence>
<dbReference type="InterPro" id="IPR042097">
    <property type="entry name" value="Aminopeptidase_N-like_N_sf"/>
</dbReference>
<evidence type="ECO:0000313" key="16">
    <source>
        <dbReference type="EMBL" id="PQJ68857.1"/>
    </source>
</evidence>
<dbReference type="AlphaFoldDB" id="A0A2P6C7F2"/>
<gene>
    <name evidence="16" type="ORF">BTO14_12485</name>
</gene>
<keyword evidence="7" id="KW-0645">Protease</keyword>
<evidence type="ECO:0000256" key="5">
    <source>
        <dbReference type="ARBA" id="ARBA00015611"/>
    </source>
</evidence>
<feature type="chain" id="PRO_5015103794" description="Aminopeptidase N" evidence="13">
    <location>
        <begin position="21"/>
        <end position="639"/>
    </location>
</feature>
<evidence type="ECO:0000256" key="8">
    <source>
        <dbReference type="ARBA" id="ARBA00022723"/>
    </source>
</evidence>
<dbReference type="GO" id="GO:0005615">
    <property type="term" value="C:extracellular space"/>
    <property type="evidence" value="ECO:0007669"/>
    <property type="project" value="TreeGrafter"/>
</dbReference>
<dbReference type="GO" id="GO:0016020">
    <property type="term" value="C:membrane"/>
    <property type="evidence" value="ECO:0007669"/>
    <property type="project" value="TreeGrafter"/>
</dbReference>
<dbReference type="GO" id="GO:0006508">
    <property type="term" value="P:proteolysis"/>
    <property type="evidence" value="ECO:0007669"/>
    <property type="project" value="UniProtKB-KW"/>
</dbReference>
<name>A0A2P6C7F2_9FLAO</name>
<evidence type="ECO:0000259" key="14">
    <source>
        <dbReference type="Pfam" id="PF01433"/>
    </source>
</evidence>
<dbReference type="Pfam" id="PF01433">
    <property type="entry name" value="Peptidase_M1"/>
    <property type="match status" value="1"/>
</dbReference>
<keyword evidence="10" id="KW-0378">Hydrolase</keyword>
<dbReference type="PANTHER" id="PTHR11533:SF174">
    <property type="entry name" value="PUROMYCIN-SENSITIVE AMINOPEPTIDASE-RELATED"/>
    <property type="match status" value="1"/>
</dbReference>
<dbReference type="Proteomes" id="UP000247345">
    <property type="component" value="Unassembled WGS sequence"/>
</dbReference>
<organism evidence="16 17">
    <name type="scientific">Polaribacter butkevichii</name>
    <dbReference type="NCBI Taxonomy" id="218490"/>
    <lineage>
        <taxon>Bacteria</taxon>
        <taxon>Pseudomonadati</taxon>
        <taxon>Bacteroidota</taxon>
        <taxon>Flavobacteriia</taxon>
        <taxon>Flavobacteriales</taxon>
        <taxon>Flavobacteriaceae</taxon>
    </lineage>
</organism>
<feature type="domain" description="Secretion system C-terminal sorting" evidence="15">
    <location>
        <begin position="571"/>
        <end position="637"/>
    </location>
</feature>
<sequence length="639" mass="71484">MIRFIVVCFFIFSCTLTSTAQELQEIAEAEAKSAATKIQFKANPNTSNYNITYHKLEFTVDPAIADIAGKVTTNFTALENLTTVTFDLDDHMTVTSVTQNNNSVSFTQNSNDELVITLLNTISKGDSASVLIAYHGTPISKGFDSFEASTHGENATPILWTLSEPYGALDWWPCKQDLNDKIDTIDVYITAPEQYVSVSNGLEQGTTTSLGLKTTHFKHQYPIPAYLIAIAVTNYTTYSHQVSHKDNNFPIVNYVYPENIAYAQSNTGITVDIMKNFIDLFGDYPYKNEKYGHAQFGWGGGMEHTTVSFMGNFGRGLIAHELAHQWFGDKVTCGSWKDIWLNEGFATYLSGLTIEHLDGDASFKNWRNTTINTVTKSTSGAVYLSDIDTTSVSRIFDSRLTYNKGAMVLHMLRKKLGDTNFFKGVKNYITDPNLAYGYAKTPDLIAHLETASSLDLNEFFNDWVYNQGYPTYNINWHQPTTNTISIQLNQAQSHPSVSFFEANVPIRLNGTNGEVLDLVLNNLTNGEIFVENVNFTVSSIDFDPDYHLISRNSTITLGLENNNFTSENISLFPNPVSDFLTIETSENNTFKNALLFNAFGKEILKSSNKQINLSELSAGVYFIEIFTDVGNLYRKIIKE</sequence>
<dbReference type="PANTHER" id="PTHR11533">
    <property type="entry name" value="PROTEASE M1 ZINC METALLOPROTEASE"/>
    <property type="match status" value="1"/>
</dbReference>
<dbReference type="Pfam" id="PF18962">
    <property type="entry name" value="Por_Secre_tail"/>
    <property type="match status" value="1"/>
</dbReference>
<dbReference type="PRINTS" id="PR00756">
    <property type="entry name" value="ALADIPTASE"/>
</dbReference>
<dbReference type="EMBL" id="MSCK01000002">
    <property type="protein sequence ID" value="PQJ68857.1"/>
    <property type="molecule type" value="Genomic_DNA"/>
</dbReference>
<evidence type="ECO:0000256" key="12">
    <source>
        <dbReference type="ARBA" id="ARBA00023049"/>
    </source>
</evidence>
<dbReference type="SUPFAM" id="SSF55486">
    <property type="entry name" value="Metalloproteases ('zincins'), catalytic domain"/>
    <property type="match status" value="1"/>
</dbReference>
<proteinExistence type="inferred from homology"/>
<dbReference type="Gene3D" id="2.60.40.1730">
    <property type="entry name" value="tricorn interacting facor f3 domain"/>
    <property type="match status" value="1"/>
</dbReference>
<reference evidence="16 17" key="1">
    <citation type="submission" date="2016-12" db="EMBL/GenBank/DDBJ databases">
        <title>Trade-off between light-utilization and light-protection in marine flavobacteria.</title>
        <authorList>
            <person name="Kumagai Y."/>
            <person name="Yoshizawa S."/>
            <person name="Kogure K."/>
            <person name="Iwasaki W."/>
        </authorList>
    </citation>
    <scope>NUCLEOTIDE SEQUENCE [LARGE SCALE GENOMIC DNA]</scope>
    <source>
        <strain evidence="16 17">KCTC 12100</strain>
    </source>
</reference>
<dbReference type="GO" id="GO:0016285">
    <property type="term" value="F:alanyl aminopeptidase activity"/>
    <property type="evidence" value="ECO:0007669"/>
    <property type="project" value="UniProtKB-EC"/>
</dbReference>
<keyword evidence="8" id="KW-0479">Metal-binding</keyword>
<evidence type="ECO:0000256" key="7">
    <source>
        <dbReference type="ARBA" id="ARBA00022670"/>
    </source>
</evidence>
<dbReference type="InterPro" id="IPR050344">
    <property type="entry name" value="Peptidase_M1_aminopeptidases"/>
</dbReference>
<accession>A0A2P6C7F2</accession>
<dbReference type="InterPro" id="IPR026444">
    <property type="entry name" value="Secre_tail"/>
</dbReference>
<comment type="caution">
    <text evidence="16">The sequence shown here is derived from an EMBL/GenBank/DDBJ whole genome shotgun (WGS) entry which is preliminary data.</text>
</comment>
<dbReference type="InterPro" id="IPR014782">
    <property type="entry name" value="Peptidase_M1_dom"/>
</dbReference>
<dbReference type="SUPFAM" id="SSF63737">
    <property type="entry name" value="Leukotriene A4 hydrolase N-terminal domain"/>
    <property type="match status" value="1"/>
</dbReference>
<evidence type="ECO:0000256" key="4">
    <source>
        <dbReference type="ARBA" id="ARBA00012564"/>
    </source>
</evidence>
<dbReference type="InterPro" id="IPR027268">
    <property type="entry name" value="Peptidase_M4/M1_CTD_sf"/>
</dbReference>
<feature type="signal peptide" evidence="13">
    <location>
        <begin position="1"/>
        <end position="20"/>
    </location>
</feature>
<keyword evidence="12" id="KW-0482">Metalloprotease</keyword>
<comment type="catalytic activity">
    <reaction evidence="1">
        <text>Release of an N-terminal amino acid, Xaa-|-Yaa- from a peptide, amide or arylamide. Xaa is preferably Ala, but may be most amino acids including Pro (slow action). When a terminal hydrophobic residue is followed by a prolyl residue, the two may be released as an intact Xaa-Pro dipeptide.</text>
        <dbReference type="EC" id="3.4.11.2"/>
    </reaction>
</comment>
<protein>
    <recommendedName>
        <fullName evidence="5">Aminopeptidase N</fullName>
        <ecNumber evidence="4">3.4.11.2</ecNumber>
    </recommendedName>
</protein>
<dbReference type="GO" id="GO:0042277">
    <property type="term" value="F:peptide binding"/>
    <property type="evidence" value="ECO:0007669"/>
    <property type="project" value="TreeGrafter"/>
</dbReference>
<keyword evidence="11" id="KW-0862">Zinc</keyword>